<dbReference type="AlphaFoldDB" id="A0A0G0QRP7"/>
<dbReference type="EMBL" id="LBYB01000001">
    <property type="protein sequence ID" value="KKR42828.1"/>
    <property type="molecule type" value="Genomic_DNA"/>
</dbReference>
<organism evidence="1 2">
    <name type="scientific">Candidatus Daviesbacteria bacterium GW2011_GWC2_40_12</name>
    <dbReference type="NCBI Taxonomy" id="1618431"/>
    <lineage>
        <taxon>Bacteria</taxon>
        <taxon>Candidatus Daviesiibacteriota</taxon>
    </lineage>
</organism>
<sequence length="441" mass="47787">MLTNLIKKIFINKETPDVPFPEIAPHSHNSVDSPPLAPSSVDGVNIKPGAIGDTKIADFSVTEQKLADTAVATQKIKDDAITAAKVWKGGNVITLSAQIADATILSAHIGALQVGNSKIMDAAISTAKIQDLAVTNAEIADAAITNAKIGMLEVGNSRIANAAISTAKIQDLAVTDAEIANLNAGKINAGIMTGRTVRTADSGARVQMSGLDNRFEVYNSITLAGYIQTYSDNIGIISGINYQIVLSATNYVHLFDCNLDVDGDLNVGGTKNFKIPHPLNPKRWIVYSGIESNGVFLDIHGEVVIKNNRAKINFPVYHIAVTSGTPIIQLTKVGWFGDLYVESPDEQGFGIVAQNAPDGAKVNWYARSVRKGYEDVEIEPLLEEGTARNEMAFLAGKLHPKNKGLYKQIDVQKAQDEMFKKKKQIQDFQKSIQRKYRERGE</sequence>
<dbReference type="PATRIC" id="fig|1618431.3.peg.285"/>
<dbReference type="Gene3D" id="2.160.10.20">
    <property type="entry name" value="Insect antifreeze protein"/>
    <property type="match status" value="1"/>
</dbReference>
<protein>
    <submittedName>
        <fullName evidence="1">Tail fiber</fullName>
    </submittedName>
</protein>
<proteinExistence type="predicted"/>
<comment type="caution">
    <text evidence="1">The sequence shown here is derived from an EMBL/GenBank/DDBJ whole genome shotgun (WGS) entry which is preliminary data.</text>
</comment>
<dbReference type="Proteomes" id="UP000034881">
    <property type="component" value="Unassembled WGS sequence"/>
</dbReference>
<evidence type="ECO:0000313" key="1">
    <source>
        <dbReference type="EMBL" id="KKR42828.1"/>
    </source>
</evidence>
<accession>A0A0G0QRP7</accession>
<reference evidence="1 2" key="1">
    <citation type="journal article" date="2015" name="Nature">
        <title>rRNA introns, odd ribosomes, and small enigmatic genomes across a large radiation of phyla.</title>
        <authorList>
            <person name="Brown C.T."/>
            <person name="Hug L.A."/>
            <person name="Thomas B.C."/>
            <person name="Sharon I."/>
            <person name="Castelle C.J."/>
            <person name="Singh A."/>
            <person name="Wilkins M.J."/>
            <person name="Williams K.H."/>
            <person name="Banfield J.F."/>
        </authorList>
    </citation>
    <scope>NUCLEOTIDE SEQUENCE [LARGE SCALE GENOMIC DNA]</scope>
</reference>
<name>A0A0G0QRP7_9BACT</name>
<evidence type="ECO:0000313" key="2">
    <source>
        <dbReference type="Proteomes" id="UP000034881"/>
    </source>
</evidence>
<gene>
    <name evidence="1" type="ORF">UT77_C0001G0279</name>
</gene>